<evidence type="ECO:0000313" key="4">
    <source>
        <dbReference type="Proteomes" id="UP000238634"/>
    </source>
</evidence>
<comment type="caution">
    <text evidence="3">The sequence shown here is derived from an EMBL/GenBank/DDBJ whole genome shotgun (WGS) entry which is preliminary data.</text>
</comment>
<organism evidence="3 4">
    <name type="scientific">Phormidesmis priestleyi ULC007</name>
    <dbReference type="NCBI Taxonomy" id="1920490"/>
    <lineage>
        <taxon>Bacteria</taxon>
        <taxon>Bacillati</taxon>
        <taxon>Cyanobacteriota</taxon>
        <taxon>Cyanophyceae</taxon>
        <taxon>Leptolyngbyales</taxon>
        <taxon>Leptolyngbyaceae</taxon>
        <taxon>Phormidesmis</taxon>
    </lineage>
</organism>
<dbReference type="Proteomes" id="UP000238634">
    <property type="component" value="Unassembled WGS sequence"/>
</dbReference>
<evidence type="ECO:0000313" key="3">
    <source>
        <dbReference type="EMBL" id="PSB21539.1"/>
    </source>
</evidence>
<keyword evidence="2" id="KW-0732">Signal</keyword>
<evidence type="ECO:0008006" key="5">
    <source>
        <dbReference type="Google" id="ProtNLM"/>
    </source>
</evidence>
<dbReference type="AlphaFoldDB" id="A0A2T1DM31"/>
<gene>
    <name evidence="3" type="ORF">C7B65_02840</name>
</gene>
<dbReference type="RefSeq" id="WP_073069389.1">
    <property type="nucleotide sequence ID" value="NZ_MPPI01000002.1"/>
</dbReference>
<keyword evidence="4" id="KW-1185">Reference proteome</keyword>
<name>A0A2T1DM31_9CYAN</name>
<dbReference type="STRING" id="1920490.GCA_001895925_01547"/>
<protein>
    <recommendedName>
        <fullName evidence="5">Low temperature-induced protein</fullName>
    </recommendedName>
</protein>
<dbReference type="OrthoDB" id="513318at2"/>
<evidence type="ECO:0000256" key="2">
    <source>
        <dbReference type="SAM" id="SignalP"/>
    </source>
</evidence>
<feature type="compositionally biased region" description="Basic and acidic residues" evidence="1">
    <location>
        <begin position="132"/>
        <end position="144"/>
    </location>
</feature>
<sequence length="186" mass="20163">MIKSLTTLLFGIFLFVGLLFSNPATFQAVAAVTPDAAKQVIKEADSAQEAARNLKALDSSDILKNHGTLDPTKDVLKTSAQDRVTDQPQRDPLISSAENSLKEAVENIKEKLNLNEPIPESTKEFGRELTGKANDAADKAEKATDTVTGKSRKVINDIADKSKAAAKESKEAIENTSKPGYYQTER</sequence>
<feature type="signal peptide" evidence="2">
    <location>
        <begin position="1"/>
        <end position="26"/>
    </location>
</feature>
<dbReference type="EMBL" id="PVWG01000002">
    <property type="protein sequence ID" value="PSB21539.1"/>
    <property type="molecule type" value="Genomic_DNA"/>
</dbReference>
<feature type="region of interest" description="Disordered" evidence="1">
    <location>
        <begin position="132"/>
        <end position="186"/>
    </location>
</feature>
<feature type="compositionally biased region" description="Basic and acidic residues" evidence="1">
    <location>
        <begin position="154"/>
        <end position="173"/>
    </location>
</feature>
<feature type="chain" id="PRO_5015625141" description="Low temperature-induced protein" evidence="2">
    <location>
        <begin position="27"/>
        <end position="186"/>
    </location>
</feature>
<proteinExistence type="predicted"/>
<accession>A0A2T1DM31</accession>
<reference evidence="3 4" key="1">
    <citation type="submission" date="2018-02" db="EMBL/GenBank/DDBJ databases">
        <authorList>
            <person name="Cohen D.B."/>
            <person name="Kent A.D."/>
        </authorList>
    </citation>
    <scope>NUCLEOTIDE SEQUENCE [LARGE SCALE GENOMIC DNA]</scope>
    <source>
        <strain evidence="3 4">ULC007</strain>
    </source>
</reference>
<evidence type="ECO:0000256" key="1">
    <source>
        <dbReference type="SAM" id="MobiDB-lite"/>
    </source>
</evidence>
<reference evidence="3 4" key="2">
    <citation type="submission" date="2018-03" db="EMBL/GenBank/DDBJ databases">
        <title>The ancient ancestry and fast evolution of plastids.</title>
        <authorList>
            <person name="Moore K.R."/>
            <person name="Magnabosco C."/>
            <person name="Momper L."/>
            <person name="Gold D.A."/>
            <person name="Bosak T."/>
            <person name="Fournier G.P."/>
        </authorList>
    </citation>
    <scope>NUCLEOTIDE SEQUENCE [LARGE SCALE GENOMIC DNA]</scope>
    <source>
        <strain evidence="3 4">ULC007</strain>
    </source>
</reference>